<evidence type="ECO:0008006" key="3">
    <source>
        <dbReference type="Google" id="ProtNLM"/>
    </source>
</evidence>
<dbReference type="Proteomes" id="UP000294933">
    <property type="component" value="Unassembled WGS sequence"/>
</dbReference>
<evidence type="ECO:0000313" key="1">
    <source>
        <dbReference type="EMBL" id="TDL13230.1"/>
    </source>
</evidence>
<proteinExistence type="predicted"/>
<keyword evidence="2" id="KW-1185">Reference proteome</keyword>
<organism evidence="1 2">
    <name type="scientific">Rickenella mellea</name>
    <dbReference type="NCBI Taxonomy" id="50990"/>
    <lineage>
        <taxon>Eukaryota</taxon>
        <taxon>Fungi</taxon>
        <taxon>Dikarya</taxon>
        <taxon>Basidiomycota</taxon>
        <taxon>Agaricomycotina</taxon>
        <taxon>Agaricomycetes</taxon>
        <taxon>Hymenochaetales</taxon>
        <taxon>Rickenellaceae</taxon>
        <taxon>Rickenella</taxon>
    </lineage>
</organism>
<reference evidence="1 2" key="1">
    <citation type="submission" date="2018-06" db="EMBL/GenBank/DDBJ databases">
        <title>A transcriptomic atlas of mushroom development highlights an independent origin of complex multicellularity.</title>
        <authorList>
            <consortium name="DOE Joint Genome Institute"/>
            <person name="Krizsan K."/>
            <person name="Almasi E."/>
            <person name="Merenyi Z."/>
            <person name="Sahu N."/>
            <person name="Viragh M."/>
            <person name="Koszo T."/>
            <person name="Mondo S."/>
            <person name="Kiss B."/>
            <person name="Balint B."/>
            <person name="Kues U."/>
            <person name="Barry K."/>
            <person name="Hegedus J.C."/>
            <person name="Henrissat B."/>
            <person name="Johnson J."/>
            <person name="Lipzen A."/>
            <person name="Ohm R."/>
            <person name="Nagy I."/>
            <person name="Pangilinan J."/>
            <person name="Yan J."/>
            <person name="Xiong Y."/>
            <person name="Grigoriev I.V."/>
            <person name="Hibbett D.S."/>
            <person name="Nagy L.G."/>
        </authorList>
    </citation>
    <scope>NUCLEOTIDE SEQUENCE [LARGE SCALE GENOMIC DNA]</scope>
    <source>
        <strain evidence="1 2">SZMC22713</strain>
    </source>
</reference>
<dbReference type="EMBL" id="ML170823">
    <property type="protein sequence ID" value="TDL13230.1"/>
    <property type="molecule type" value="Genomic_DNA"/>
</dbReference>
<evidence type="ECO:0000313" key="2">
    <source>
        <dbReference type="Proteomes" id="UP000294933"/>
    </source>
</evidence>
<accession>A0A4Y7PFU2</accession>
<protein>
    <recommendedName>
        <fullName evidence="3">BAH domain-containing protein</fullName>
    </recommendedName>
</protein>
<dbReference type="InterPro" id="IPR043151">
    <property type="entry name" value="BAH_sf"/>
</dbReference>
<dbReference type="Gene3D" id="2.30.30.490">
    <property type="match status" value="1"/>
</dbReference>
<sequence length="246" mass="27642">MNDVGTLWVAEIKDIRANGKMHWIRVKWLYSEAHLLEVGATSMPTSGLATLELCKSDHCDWIDSRCIEDSIEVALLDFSSRQKWIEPGKFFHRHVFNATKGYLRKLERRQVFGAPNCCGTHNPDSQLLRLCANKHMSHDECLQRKQARLANNVPILSDPPPGVPSLLWNIAKSAMVSGVLNGVDYGVDGLLTARLRAAECLKSYLPGTGWEDCVGEKEVKYFEQNTHLTGIPIRYECPTEGCPYAL</sequence>
<dbReference type="AlphaFoldDB" id="A0A4Y7PFU2"/>
<gene>
    <name evidence="1" type="ORF">BD410DRAFT_847175</name>
</gene>
<dbReference type="VEuPathDB" id="FungiDB:BD410DRAFT_847175"/>
<name>A0A4Y7PFU2_9AGAM</name>